<keyword evidence="5 10" id="KW-0443">Lipid metabolism</keyword>
<dbReference type="PANTHER" id="PTHR30100:SF1">
    <property type="entry name" value="PHOSPHATE ACYLTRANSFERASE"/>
    <property type="match status" value="1"/>
</dbReference>
<reference evidence="11 12" key="1">
    <citation type="journal article" date="2014" name="Int. J. Syst. Evol. Microbiol.">
        <title>Complete genome sequence of Corynebacterium casei LMG S-19264T (=DSM 44701T), isolated from a smear-ripened cheese.</title>
        <authorList>
            <consortium name="US DOE Joint Genome Institute (JGI-PGF)"/>
            <person name="Walter F."/>
            <person name="Albersmeier A."/>
            <person name="Kalinowski J."/>
            <person name="Ruckert C."/>
        </authorList>
    </citation>
    <scope>NUCLEOTIDE SEQUENCE [LARGE SCALE GENOMIC DNA]</scope>
    <source>
        <strain evidence="11 12">NBRC 110095</strain>
    </source>
</reference>
<comment type="pathway">
    <text evidence="10">Lipid metabolism; phospholipid metabolism.</text>
</comment>
<dbReference type="InterPro" id="IPR003664">
    <property type="entry name" value="FA_synthesis"/>
</dbReference>
<accession>A0AA37WNW0</accession>
<evidence type="ECO:0000313" key="11">
    <source>
        <dbReference type="EMBL" id="GLS26511.1"/>
    </source>
</evidence>
<keyword evidence="3 10" id="KW-0444">Lipid biosynthesis</keyword>
<evidence type="ECO:0000256" key="9">
    <source>
        <dbReference type="ARBA" id="ARBA00046608"/>
    </source>
</evidence>
<sequence>MSFRPQLHLAVDAMGGDYGPRSTVPASIQFLQQNPQAHITLYLHQSLTGDVDASHPSLTIKPCSSFVSMSDSPSRALRYLKDSTLAMALQSVSSGEAHACVSAGNTGAMVAIARHFWGTFTGLKRPAICKPIPTVEGGHSYMLDLGANVTATPDLLHAFALLGAAVSHCCDQVVSPRVALLNIGDEVIKGHEDVKAAAGLLESDGRLNYIGFVEGDAIYSGMADVIVCDGFAGNIALKVSEGVARMAVRQVNDTFRTSLYGQLLGQFARPVLKKWQRRFDPARYNGASFLGLNHVLVKSHGGADARGFGYALSYAQTMVQQELVPQLRQSMEGCFVS</sequence>
<dbReference type="PANTHER" id="PTHR30100">
    <property type="entry name" value="FATTY ACID/PHOSPHOLIPID SYNTHESIS PROTEIN PLSX"/>
    <property type="match status" value="1"/>
</dbReference>
<dbReference type="HAMAP" id="MF_00019">
    <property type="entry name" value="PlsX"/>
    <property type="match status" value="1"/>
</dbReference>
<protein>
    <recommendedName>
        <fullName evidence="8 10">Phosphate acyltransferase</fullName>
        <ecNumber evidence="8 10">2.3.1.274</ecNumber>
    </recommendedName>
    <alternativeName>
        <fullName evidence="10">Acyl-ACP phosphotransacylase</fullName>
    </alternativeName>
    <alternativeName>
        <fullName evidence="10">Acyl-[acyl-carrier-protein]--phosphate acyltransferase</fullName>
    </alternativeName>
    <alternativeName>
        <fullName evidence="10">Phosphate-acyl-ACP acyltransferase</fullName>
    </alternativeName>
</protein>
<evidence type="ECO:0000256" key="4">
    <source>
        <dbReference type="ARBA" id="ARBA00022679"/>
    </source>
</evidence>
<keyword evidence="4 10" id="KW-0808">Transferase</keyword>
<dbReference type="InterPro" id="IPR012281">
    <property type="entry name" value="Phospholipid_synth_PlsX-like"/>
</dbReference>
<keyword evidence="7 10" id="KW-1208">Phospholipid metabolism</keyword>
<dbReference type="Proteomes" id="UP001156870">
    <property type="component" value="Unassembled WGS sequence"/>
</dbReference>
<evidence type="ECO:0000256" key="8">
    <source>
        <dbReference type="ARBA" id="ARBA00024069"/>
    </source>
</evidence>
<comment type="catalytic activity">
    <reaction evidence="1 10">
        <text>a fatty acyl-[ACP] + phosphate = an acyl phosphate + holo-[ACP]</text>
        <dbReference type="Rhea" id="RHEA:42292"/>
        <dbReference type="Rhea" id="RHEA-COMP:9685"/>
        <dbReference type="Rhea" id="RHEA-COMP:14125"/>
        <dbReference type="ChEBI" id="CHEBI:43474"/>
        <dbReference type="ChEBI" id="CHEBI:59918"/>
        <dbReference type="ChEBI" id="CHEBI:64479"/>
        <dbReference type="ChEBI" id="CHEBI:138651"/>
        <dbReference type="EC" id="2.3.1.274"/>
    </reaction>
</comment>
<dbReference type="Pfam" id="PF02504">
    <property type="entry name" value="FA_synthesis"/>
    <property type="match status" value="1"/>
</dbReference>
<comment type="subcellular location">
    <subcellularLocation>
        <location evidence="10">Cytoplasm</location>
    </subcellularLocation>
    <text evidence="10">Associated with the membrane possibly through PlsY.</text>
</comment>
<evidence type="ECO:0000256" key="6">
    <source>
        <dbReference type="ARBA" id="ARBA00023209"/>
    </source>
</evidence>
<gene>
    <name evidence="10 11" type="primary">plsX</name>
    <name evidence="11" type="ORF">GCM10007877_22270</name>
</gene>
<dbReference type="EC" id="2.3.1.274" evidence="8 10"/>
<keyword evidence="11" id="KW-0012">Acyltransferase</keyword>
<dbReference type="AlphaFoldDB" id="A0AA37WNW0"/>
<comment type="function">
    <text evidence="10">Catalyzes the reversible formation of acyl-phosphate (acyl-PO(4)) from acyl-[acyl-carrier-protein] (acyl-ACP). This enzyme utilizes acyl-ACP as fatty acyl donor, but not acyl-CoA.</text>
</comment>
<comment type="similarity">
    <text evidence="10">Belongs to the PlsX family.</text>
</comment>
<dbReference type="EMBL" id="BSPD01000054">
    <property type="protein sequence ID" value="GLS26511.1"/>
    <property type="molecule type" value="Genomic_DNA"/>
</dbReference>
<evidence type="ECO:0000256" key="5">
    <source>
        <dbReference type="ARBA" id="ARBA00023098"/>
    </source>
</evidence>
<keyword evidence="12" id="KW-1185">Reference proteome</keyword>
<evidence type="ECO:0000313" key="12">
    <source>
        <dbReference type="Proteomes" id="UP001156870"/>
    </source>
</evidence>
<comment type="subunit">
    <text evidence="9 10">Homodimer. Probably interacts with PlsY.</text>
</comment>
<organism evidence="11 12">
    <name type="scientific">Marinibactrum halimedae</name>
    <dbReference type="NCBI Taxonomy" id="1444977"/>
    <lineage>
        <taxon>Bacteria</taxon>
        <taxon>Pseudomonadati</taxon>
        <taxon>Pseudomonadota</taxon>
        <taxon>Gammaproteobacteria</taxon>
        <taxon>Cellvibrionales</taxon>
        <taxon>Cellvibrionaceae</taxon>
        <taxon>Marinibactrum</taxon>
    </lineage>
</organism>
<dbReference type="RefSeq" id="WP_232594701.1">
    <property type="nucleotide sequence ID" value="NZ_BSPD01000054.1"/>
</dbReference>
<dbReference type="GO" id="GO:0043811">
    <property type="term" value="F:phosphate:acyl-[acyl carrier protein] acyltransferase activity"/>
    <property type="evidence" value="ECO:0007669"/>
    <property type="project" value="UniProtKB-UniRule"/>
</dbReference>
<dbReference type="GO" id="GO:0006633">
    <property type="term" value="P:fatty acid biosynthetic process"/>
    <property type="evidence" value="ECO:0007669"/>
    <property type="project" value="UniProtKB-UniRule"/>
</dbReference>
<dbReference type="GO" id="GO:0005737">
    <property type="term" value="C:cytoplasm"/>
    <property type="evidence" value="ECO:0007669"/>
    <property type="project" value="UniProtKB-SubCell"/>
</dbReference>
<evidence type="ECO:0000256" key="3">
    <source>
        <dbReference type="ARBA" id="ARBA00022516"/>
    </source>
</evidence>
<evidence type="ECO:0000256" key="1">
    <source>
        <dbReference type="ARBA" id="ARBA00001232"/>
    </source>
</evidence>
<dbReference type="GO" id="GO:0008654">
    <property type="term" value="P:phospholipid biosynthetic process"/>
    <property type="evidence" value="ECO:0007669"/>
    <property type="project" value="UniProtKB-KW"/>
</dbReference>
<evidence type="ECO:0000256" key="7">
    <source>
        <dbReference type="ARBA" id="ARBA00023264"/>
    </source>
</evidence>
<proteinExistence type="inferred from homology"/>
<evidence type="ECO:0000256" key="2">
    <source>
        <dbReference type="ARBA" id="ARBA00022490"/>
    </source>
</evidence>
<name>A0AA37WNW0_9GAMM</name>
<dbReference type="SUPFAM" id="SSF53659">
    <property type="entry name" value="Isocitrate/Isopropylmalate dehydrogenase-like"/>
    <property type="match status" value="1"/>
</dbReference>
<keyword evidence="2 10" id="KW-0963">Cytoplasm</keyword>
<dbReference type="Gene3D" id="3.40.718.10">
    <property type="entry name" value="Isopropylmalate Dehydrogenase"/>
    <property type="match status" value="1"/>
</dbReference>
<dbReference type="PIRSF" id="PIRSF002465">
    <property type="entry name" value="Phsphlp_syn_PlsX"/>
    <property type="match status" value="1"/>
</dbReference>
<evidence type="ECO:0000256" key="10">
    <source>
        <dbReference type="HAMAP-Rule" id="MF_00019"/>
    </source>
</evidence>
<comment type="caution">
    <text evidence="11">The sequence shown here is derived from an EMBL/GenBank/DDBJ whole genome shotgun (WGS) entry which is preliminary data.</text>
</comment>
<dbReference type="NCBIfam" id="TIGR00182">
    <property type="entry name" value="plsX"/>
    <property type="match status" value="1"/>
</dbReference>
<keyword evidence="6 10" id="KW-0594">Phospholipid biosynthesis</keyword>